<dbReference type="Gene3D" id="1.10.10.10">
    <property type="entry name" value="Winged helix-like DNA-binding domain superfamily/Winged helix DNA-binding domain"/>
    <property type="match status" value="1"/>
</dbReference>
<dbReference type="SMART" id="SM00341">
    <property type="entry name" value="HRDC"/>
    <property type="match status" value="1"/>
</dbReference>
<evidence type="ECO:0000256" key="7">
    <source>
        <dbReference type="ARBA" id="ARBA00022801"/>
    </source>
</evidence>
<evidence type="ECO:0000256" key="16">
    <source>
        <dbReference type="NCBIfam" id="TIGR01389"/>
    </source>
</evidence>
<dbReference type="Pfam" id="PF00270">
    <property type="entry name" value="DEAD"/>
    <property type="match status" value="1"/>
</dbReference>
<evidence type="ECO:0000256" key="9">
    <source>
        <dbReference type="ARBA" id="ARBA00022833"/>
    </source>
</evidence>
<name>A0A3Q9BIS3_9LACT</name>
<dbReference type="Pfam" id="PF09382">
    <property type="entry name" value="RQC"/>
    <property type="match status" value="1"/>
</dbReference>
<organism evidence="20 21">
    <name type="scientific">Jeotgalibaca ciconiae</name>
    <dbReference type="NCBI Taxonomy" id="2496265"/>
    <lineage>
        <taxon>Bacteria</taxon>
        <taxon>Bacillati</taxon>
        <taxon>Bacillota</taxon>
        <taxon>Bacilli</taxon>
        <taxon>Lactobacillales</taxon>
        <taxon>Carnobacteriaceae</taxon>
        <taxon>Jeotgalibaca</taxon>
    </lineage>
</organism>
<comment type="cofactor">
    <cofactor evidence="2">
        <name>Zn(2+)</name>
        <dbReference type="ChEBI" id="CHEBI:29105"/>
    </cofactor>
</comment>
<accession>A0A3Q9BIS3</accession>
<keyword evidence="21" id="KW-1185">Reference proteome</keyword>
<reference evidence="21" key="1">
    <citation type="submission" date="2018-12" db="EMBL/GenBank/DDBJ databases">
        <title>Complete genome sequencing of Jeotgalibaca sp. H21T32.</title>
        <authorList>
            <person name="Bae J.-W."/>
            <person name="Lee S.-Y."/>
        </authorList>
    </citation>
    <scope>NUCLEOTIDE SEQUENCE [LARGE SCALE GENOMIC DNA]</scope>
    <source>
        <strain evidence="21">H21T32</strain>
    </source>
</reference>
<dbReference type="InterPro" id="IPR027417">
    <property type="entry name" value="P-loop_NTPase"/>
</dbReference>
<comment type="similarity">
    <text evidence="3">Belongs to the helicase family. RecQ subfamily.</text>
</comment>
<keyword evidence="7 20" id="KW-0378">Hydrolase</keyword>
<dbReference type="InterPro" id="IPR014001">
    <property type="entry name" value="Helicase_ATP-bd"/>
</dbReference>
<dbReference type="GO" id="GO:0005737">
    <property type="term" value="C:cytoplasm"/>
    <property type="evidence" value="ECO:0007669"/>
    <property type="project" value="TreeGrafter"/>
</dbReference>
<dbReference type="PANTHER" id="PTHR13710">
    <property type="entry name" value="DNA HELICASE RECQ FAMILY MEMBER"/>
    <property type="match status" value="1"/>
</dbReference>
<dbReference type="GO" id="GO:0030894">
    <property type="term" value="C:replisome"/>
    <property type="evidence" value="ECO:0007669"/>
    <property type="project" value="TreeGrafter"/>
</dbReference>
<dbReference type="Proteomes" id="UP000273326">
    <property type="component" value="Chromosome"/>
</dbReference>
<dbReference type="NCBIfam" id="TIGR00614">
    <property type="entry name" value="recQ_fam"/>
    <property type="match status" value="1"/>
</dbReference>
<dbReference type="GO" id="GO:0046872">
    <property type="term" value="F:metal ion binding"/>
    <property type="evidence" value="ECO:0007669"/>
    <property type="project" value="UniProtKB-KW"/>
</dbReference>
<protein>
    <recommendedName>
        <fullName evidence="16">DNA helicase RecQ</fullName>
        <ecNumber evidence="16">5.6.2.4</ecNumber>
    </recommendedName>
</protein>
<evidence type="ECO:0000259" key="17">
    <source>
        <dbReference type="PROSITE" id="PS50967"/>
    </source>
</evidence>
<evidence type="ECO:0000259" key="19">
    <source>
        <dbReference type="PROSITE" id="PS51194"/>
    </source>
</evidence>
<evidence type="ECO:0000256" key="6">
    <source>
        <dbReference type="ARBA" id="ARBA00022763"/>
    </source>
</evidence>
<evidence type="ECO:0000256" key="3">
    <source>
        <dbReference type="ARBA" id="ARBA00005446"/>
    </source>
</evidence>
<dbReference type="PROSITE" id="PS51192">
    <property type="entry name" value="HELICASE_ATP_BIND_1"/>
    <property type="match status" value="1"/>
</dbReference>
<dbReference type="PROSITE" id="PS50967">
    <property type="entry name" value="HRDC"/>
    <property type="match status" value="1"/>
</dbReference>
<dbReference type="GO" id="GO:0043590">
    <property type="term" value="C:bacterial nucleoid"/>
    <property type="evidence" value="ECO:0007669"/>
    <property type="project" value="TreeGrafter"/>
</dbReference>
<keyword evidence="4" id="KW-0479">Metal-binding</keyword>
<feature type="domain" description="Helicase ATP-binding" evidence="18">
    <location>
        <begin position="25"/>
        <end position="194"/>
    </location>
</feature>
<dbReference type="InterPro" id="IPR011545">
    <property type="entry name" value="DEAD/DEAH_box_helicase_dom"/>
</dbReference>
<sequence>MKTIQTVLEKNYGFDSFRPGQQQIIEAIMNKKDVLAIMPTGGGKSLCYQIPAICMEGTSLVVSPLISLMKDQVDTLQAMGVRAGYINSQMDKSSYHDTMNKAMFGYYDLLYIAPERLDSEHFMNVIQNMKINLIAVDEAHCISQWGQDFRPSYRNIPQLREAFDYPVPFAAFTATATTQVKHDINKQLCLQNPHQYVASFDRPNLYFSVIPTKKKSTDLLKYINNSDSAIIYCNTRKNVETVYHSLVKKRFSVTYYHAGIPADERTKNQEDFIYDRKSIMVATNAFGMGIDKSNVRKVIHYNMPLDMESYYQEAGRAGRDGAPSEAILLYSSQDIITNTFLIEQGNQPHAKDKLNRMISYCKTGKCLRSYILGYFDEVPSWQKCEHCSNCDGNTETMDVTVESQKILSCIYRMNQRFGTGMVTDVLRGKNNERIRSLNFNQLSTHGIMSDYNDNTIKDIISLLISEGFLSLSGDKYPILTFTTKTNQLLKAEVTLSMTRKIVEDVRKSSKKEVADIHNYDESLFEKLRELRTKTAQEIGKPPFVVFTDRTLIDMAAKLPLNDEEFLAIHGVGQSKLEQYGAEFLDIIQRHVSDTNIDVKKERAQNVL</sequence>
<evidence type="ECO:0000313" key="21">
    <source>
        <dbReference type="Proteomes" id="UP000273326"/>
    </source>
</evidence>
<dbReference type="SMART" id="SM00490">
    <property type="entry name" value="HELICc"/>
    <property type="match status" value="1"/>
</dbReference>
<keyword evidence="11" id="KW-0238">DNA-binding</keyword>
<dbReference type="InterPro" id="IPR018982">
    <property type="entry name" value="RQC_domain"/>
</dbReference>
<dbReference type="InterPro" id="IPR044876">
    <property type="entry name" value="HRDC_dom_sf"/>
</dbReference>
<evidence type="ECO:0000256" key="13">
    <source>
        <dbReference type="ARBA" id="ARBA00023204"/>
    </source>
</evidence>
<dbReference type="AlphaFoldDB" id="A0A3Q9BIS3"/>
<dbReference type="RefSeq" id="WP_126108441.1">
    <property type="nucleotide sequence ID" value="NZ_CP034465.1"/>
</dbReference>
<comment type="cofactor">
    <cofactor evidence="1">
        <name>Mg(2+)</name>
        <dbReference type="ChEBI" id="CHEBI:18420"/>
    </cofactor>
</comment>
<evidence type="ECO:0000256" key="10">
    <source>
        <dbReference type="ARBA" id="ARBA00022840"/>
    </source>
</evidence>
<dbReference type="SUPFAM" id="SSF47819">
    <property type="entry name" value="HRDC-like"/>
    <property type="match status" value="1"/>
</dbReference>
<dbReference type="SMART" id="SM00956">
    <property type="entry name" value="RQC"/>
    <property type="match status" value="1"/>
</dbReference>
<dbReference type="Pfam" id="PF00271">
    <property type="entry name" value="Helicase_C"/>
    <property type="match status" value="1"/>
</dbReference>
<dbReference type="FunFam" id="1.10.150.80:FF:000002">
    <property type="entry name" value="ATP-dependent DNA helicase RecQ"/>
    <property type="match status" value="1"/>
</dbReference>
<keyword evidence="6" id="KW-0227">DNA damage</keyword>
<dbReference type="GO" id="GO:0006260">
    <property type="term" value="P:DNA replication"/>
    <property type="evidence" value="ECO:0007669"/>
    <property type="project" value="InterPro"/>
</dbReference>
<keyword evidence="13" id="KW-0234">DNA repair</keyword>
<dbReference type="Pfam" id="PF16124">
    <property type="entry name" value="RecQ_Zn_bind"/>
    <property type="match status" value="1"/>
</dbReference>
<comment type="catalytic activity">
    <reaction evidence="15">
        <text>Couples ATP hydrolysis with the unwinding of duplex DNA by translocating in the 3'-5' direction.</text>
        <dbReference type="EC" id="5.6.2.4"/>
    </reaction>
</comment>
<dbReference type="PROSITE" id="PS51194">
    <property type="entry name" value="HELICASE_CTER"/>
    <property type="match status" value="1"/>
</dbReference>
<dbReference type="InterPro" id="IPR032284">
    <property type="entry name" value="RecQ_Zn-bd"/>
</dbReference>
<dbReference type="PANTHER" id="PTHR13710:SF105">
    <property type="entry name" value="ATP-DEPENDENT DNA HELICASE Q1"/>
    <property type="match status" value="1"/>
</dbReference>
<dbReference type="GO" id="GO:0006281">
    <property type="term" value="P:DNA repair"/>
    <property type="evidence" value="ECO:0007669"/>
    <property type="project" value="UniProtKB-KW"/>
</dbReference>
<keyword evidence="14" id="KW-0413">Isomerase</keyword>
<dbReference type="EMBL" id="CP034465">
    <property type="protein sequence ID" value="AZP03340.1"/>
    <property type="molecule type" value="Genomic_DNA"/>
</dbReference>
<evidence type="ECO:0000256" key="1">
    <source>
        <dbReference type="ARBA" id="ARBA00001946"/>
    </source>
</evidence>
<dbReference type="GO" id="GO:0006310">
    <property type="term" value="P:DNA recombination"/>
    <property type="evidence" value="ECO:0007669"/>
    <property type="project" value="UniProtKB-UniRule"/>
</dbReference>
<dbReference type="OrthoDB" id="9763310at2"/>
<evidence type="ECO:0000256" key="4">
    <source>
        <dbReference type="ARBA" id="ARBA00022723"/>
    </source>
</evidence>
<dbReference type="SUPFAM" id="SSF52540">
    <property type="entry name" value="P-loop containing nucleoside triphosphate hydrolases"/>
    <property type="match status" value="1"/>
</dbReference>
<dbReference type="InterPro" id="IPR006293">
    <property type="entry name" value="DNA_helicase_ATP-dep_RecQ_bac"/>
</dbReference>
<feature type="domain" description="HRDC" evidence="17">
    <location>
        <begin position="517"/>
        <end position="597"/>
    </location>
</feature>
<dbReference type="InterPro" id="IPR036388">
    <property type="entry name" value="WH-like_DNA-bd_sf"/>
</dbReference>
<dbReference type="InterPro" id="IPR004589">
    <property type="entry name" value="DNA_helicase_ATP-dep_RecQ"/>
</dbReference>
<dbReference type="Gene3D" id="1.10.150.80">
    <property type="entry name" value="HRDC domain"/>
    <property type="match status" value="1"/>
</dbReference>
<evidence type="ECO:0000256" key="15">
    <source>
        <dbReference type="ARBA" id="ARBA00034617"/>
    </source>
</evidence>
<dbReference type="InterPro" id="IPR036390">
    <property type="entry name" value="WH_DNA-bd_sf"/>
</dbReference>
<dbReference type="CDD" id="cd18794">
    <property type="entry name" value="SF2_C_RecQ"/>
    <property type="match status" value="1"/>
</dbReference>
<keyword evidence="12" id="KW-0233">DNA recombination</keyword>
<evidence type="ECO:0000256" key="14">
    <source>
        <dbReference type="ARBA" id="ARBA00023235"/>
    </source>
</evidence>
<dbReference type="InterPro" id="IPR001650">
    <property type="entry name" value="Helicase_C-like"/>
</dbReference>
<evidence type="ECO:0000313" key="20">
    <source>
        <dbReference type="EMBL" id="AZP03340.1"/>
    </source>
</evidence>
<dbReference type="NCBIfam" id="TIGR01389">
    <property type="entry name" value="recQ"/>
    <property type="match status" value="1"/>
</dbReference>
<dbReference type="SMART" id="SM00487">
    <property type="entry name" value="DEXDc"/>
    <property type="match status" value="1"/>
</dbReference>
<proteinExistence type="inferred from homology"/>
<dbReference type="SUPFAM" id="SSF46785">
    <property type="entry name" value="Winged helix' DNA-binding domain"/>
    <property type="match status" value="1"/>
</dbReference>
<dbReference type="Pfam" id="PF00570">
    <property type="entry name" value="HRDC"/>
    <property type="match status" value="1"/>
</dbReference>
<evidence type="ECO:0000256" key="8">
    <source>
        <dbReference type="ARBA" id="ARBA00022806"/>
    </source>
</evidence>
<dbReference type="Gene3D" id="3.40.50.300">
    <property type="entry name" value="P-loop containing nucleotide triphosphate hydrolases"/>
    <property type="match status" value="2"/>
</dbReference>
<evidence type="ECO:0000256" key="12">
    <source>
        <dbReference type="ARBA" id="ARBA00023172"/>
    </source>
</evidence>
<dbReference type="GO" id="GO:0003677">
    <property type="term" value="F:DNA binding"/>
    <property type="evidence" value="ECO:0007669"/>
    <property type="project" value="UniProtKB-KW"/>
</dbReference>
<dbReference type="GO" id="GO:0009432">
    <property type="term" value="P:SOS response"/>
    <property type="evidence" value="ECO:0007669"/>
    <property type="project" value="UniProtKB-UniRule"/>
</dbReference>
<dbReference type="InterPro" id="IPR010997">
    <property type="entry name" value="HRDC-like_sf"/>
</dbReference>
<evidence type="ECO:0000259" key="18">
    <source>
        <dbReference type="PROSITE" id="PS51192"/>
    </source>
</evidence>
<evidence type="ECO:0000256" key="2">
    <source>
        <dbReference type="ARBA" id="ARBA00001947"/>
    </source>
</evidence>
<evidence type="ECO:0000256" key="5">
    <source>
        <dbReference type="ARBA" id="ARBA00022741"/>
    </source>
</evidence>
<evidence type="ECO:0000256" key="11">
    <source>
        <dbReference type="ARBA" id="ARBA00023125"/>
    </source>
</evidence>
<dbReference type="GO" id="GO:0043138">
    <property type="term" value="F:3'-5' DNA helicase activity"/>
    <property type="evidence" value="ECO:0007669"/>
    <property type="project" value="UniProtKB-EC"/>
</dbReference>
<dbReference type="KEGG" id="jeh:EJN90_00905"/>
<dbReference type="InterPro" id="IPR002121">
    <property type="entry name" value="HRDC_dom"/>
</dbReference>
<dbReference type="GO" id="GO:0016787">
    <property type="term" value="F:hydrolase activity"/>
    <property type="evidence" value="ECO:0007669"/>
    <property type="project" value="UniProtKB-KW"/>
</dbReference>
<dbReference type="FunFam" id="3.40.50.300:FF:000296">
    <property type="entry name" value="ATP-dependent DNA helicase RecQ"/>
    <property type="match status" value="1"/>
</dbReference>
<dbReference type="EC" id="5.6.2.4" evidence="16"/>
<dbReference type="CDD" id="cd17920">
    <property type="entry name" value="DEXHc_RecQ"/>
    <property type="match status" value="1"/>
</dbReference>
<dbReference type="GO" id="GO:0009378">
    <property type="term" value="F:four-way junction helicase activity"/>
    <property type="evidence" value="ECO:0007669"/>
    <property type="project" value="TreeGrafter"/>
</dbReference>
<feature type="domain" description="Helicase C-terminal" evidence="19">
    <location>
        <begin position="215"/>
        <end position="386"/>
    </location>
</feature>
<keyword evidence="9" id="KW-0862">Zinc</keyword>
<keyword evidence="5" id="KW-0547">Nucleotide-binding</keyword>
<keyword evidence="10" id="KW-0067">ATP-binding</keyword>
<dbReference type="GO" id="GO:0005524">
    <property type="term" value="F:ATP binding"/>
    <property type="evidence" value="ECO:0007669"/>
    <property type="project" value="UniProtKB-KW"/>
</dbReference>
<keyword evidence="8 20" id="KW-0347">Helicase</keyword>
<gene>
    <name evidence="20" type="primary">recQ</name>
    <name evidence="20" type="ORF">EJN90_00905</name>
</gene>